<evidence type="ECO:0000313" key="2">
    <source>
        <dbReference type="Proteomes" id="UP001176468"/>
    </source>
</evidence>
<proteinExistence type="predicted"/>
<dbReference type="EMBL" id="JAUQSZ010000001">
    <property type="protein sequence ID" value="MDO7840995.1"/>
    <property type="molecule type" value="Genomic_DNA"/>
</dbReference>
<dbReference type="Proteomes" id="UP001176468">
    <property type="component" value="Unassembled WGS sequence"/>
</dbReference>
<name>A0ABT8ZVH2_9SPHN</name>
<organism evidence="1 2">
    <name type="scientific">Sphingomonas immobilis</name>
    <dbReference type="NCBI Taxonomy" id="3063997"/>
    <lineage>
        <taxon>Bacteria</taxon>
        <taxon>Pseudomonadati</taxon>
        <taxon>Pseudomonadota</taxon>
        <taxon>Alphaproteobacteria</taxon>
        <taxon>Sphingomonadales</taxon>
        <taxon>Sphingomonadaceae</taxon>
        <taxon>Sphingomonas</taxon>
    </lineage>
</organism>
<keyword evidence="2" id="KW-1185">Reference proteome</keyword>
<sequence length="166" mass="17992">MKLMLSILTGLTLAVPRSVVAKAKPVACPGYHAGGSRPEEVERFYTLRAVAIVRAGLANDTVALMPLVSPTAKFSTWRGDYSTGSILDGVPNAVFWSQDLKAFAFEKAIFVTGPITVQPLRCDQSTDILFRDQSKKTGVMVNFKFVDGILIKATGREAELTDGLVR</sequence>
<evidence type="ECO:0000313" key="1">
    <source>
        <dbReference type="EMBL" id="MDO7840995.1"/>
    </source>
</evidence>
<reference evidence="1" key="1">
    <citation type="submission" date="2023-07" db="EMBL/GenBank/DDBJ databases">
        <authorList>
            <person name="Kim M.K."/>
        </authorList>
    </citation>
    <scope>NUCLEOTIDE SEQUENCE</scope>
    <source>
        <strain evidence="1">CA1-15</strain>
    </source>
</reference>
<dbReference type="RefSeq" id="WP_304559372.1">
    <property type="nucleotide sequence ID" value="NZ_JAUQSZ010000001.1"/>
</dbReference>
<protein>
    <submittedName>
        <fullName evidence="1">Uncharacterized protein</fullName>
    </submittedName>
</protein>
<accession>A0ABT8ZVH2</accession>
<gene>
    <name evidence="1" type="ORF">Q5H94_01540</name>
</gene>
<comment type="caution">
    <text evidence="1">The sequence shown here is derived from an EMBL/GenBank/DDBJ whole genome shotgun (WGS) entry which is preliminary data.</text>
</comment>